<organism evidence="1 2">
    <name type="scientific">Heterorhabditis bacteriophora</name>
    <name type="common">Entomopathogenic nematode worm</name>
    <dbReference type="NCBI Taxonomy" id="37862"/>
    <lineage>
        <taxon>Eukaryota</taxon>
        <taxon>Metazoa</taxon>
        <taxon>Ecdysozoa</taxon>
        <taxon>Nematoda</taxon>
        <taxon>Chromadorea</taxon>
        <taxon>Rhabditida</taxon>
        <taxon>Rhabditina</taxon>
        <taxon>Rhabditomorpha</taxon>
        <taxon>Strongyloidea</taxon>
        <taxon>Heterorhabditidae</taxon>
        <taxon>Heterorhabditis</taxon>
    </lineage>
</organism>
<dbReference type="SUPFAM" id="SSF48403">
    <property type="entry name" value="Ankyrin repeat"/>
    <property type="match status" value="1"/>
</dbReference>
<evidence type="ECO:0000313" key="2">
    <source>
        <dbReference type="WBParaSite" id="Hba_12143"/>
    </source>
</evidence>
<proteinExistence type="predicted"/>
<dbReference type="Gene3D" id="1.25.40.20">
    <property type="entry name" value="Ankyrin repeat-containing domain"/>
    <property type="match status" value="1"/>
</dbReference>
<dbReference type="SMART" id="SM00248">
    <property type="entry name" value="ANK"/>
    <property type="match status" value="2"/>
</dbReference>
<dbReference type="InterPro" id="IPR036770">
    <property type="entry name" value="Ankyrin_rpt-contain_sf"/>
</dbReference>
<dbReference type="WBParaSite" id="Hba_12143">
    <property type="protein sequence ID" value="Hba_12143"/>
    <property type="gene ID" value="Hba_12143"/>
</dbReference>
<dbReference type="InterPro" id="IPR002110">
    <property type="entry name" value="Ankyrin_rpt"/>
</dbReference>
<dbReference type="Pfam" id="PF12796">
    <property type="entry name" value="Ank_2"/>
    <property type="match status" value="1"/>
</dbReference>
<keyword evidence="1" id="KW-1185">Reference proteome</keyword>
<dbReference type="Proteomes" id="UP000095283">
    <property type="component" value="Unplaced"/>
</dbReference>
<reference evidence="2" key="1">
    <citation type="submission" date="2016-11" db="UniProtKB">
        <authorList>
            <consortium name="WormBaseParasite"/>
        </authorList>
    </citation>
    <scope>IDENTIFICATION</scope>
</reference>
<accession>A0A1I7X3G6</accession>
<sequence>MLEIGADPTIMNRTDSTCLHQAAANCDLRMVQELLKHKIDVCDSNDRTALMLNAMNDNIDSQIATALISAGADHSYPGDKVRNCHIQGDRTPYKVAKENEWIHIMELLETEENTTIIPLHMTIGKNTVKNGTKPIKRIPVKRKPQPLTPPHSDGCMSTPSPHDAFQLARPVGSVLDSPVSEHLGSINNAFSPTDNGISMTRPSYWTNDVSASSTTKHSPPYDYPDLGASSYYSNYSLQYNSSSSYSSSQSYQPGPSNTTKVFRGVLKISSM</sequence>
<dbReference type="AlphaFoldDB" id="A0A1I7X3G6"/>
<name>A0A1I7X3G6_HETBA</name>
<protein>
    <submittedName>
        <fullName evidence="2">ANK_REP_REGION domain-containing protein</fullName>
    </submittedName>
</protein>
<evidence type="ECO:0000313" key="1">
    <source>
        <dbReference type="Proteomes" id="UP000095283"/>
    </source>
</evidence>